<evidence type="ECO:0000313" key="1">
    <source>
        <dbReference type="EMBL" id="CAG8492452.1"/>
    </source>
</evidence>
<proteinExistence type="predicted"/>
<feature type="non-terminal residue" evidence="1">
    <location>
        <position position="1"/>
    </location>
</feature>
<organism evidence="1 2">
    <name type="scientific">Cetraspora pellucida</name>
    <dbReference type="NCBI Taxonomy" id="1433469"/>
    <lineage>
        <taxon>Eukaryota</taxon>
        <taxon>Fungi</taxon>
        <taxon>Fungi incertae sedis</taxon>
        <taxon>Mucoromycota</taxon>
        <taxon>Glomeromycotina</taxon>
        <taxon>Glomeromycetes</taxon>
        <taxon>Diversisporales</taxon>
        <taxon>Gigasporaceae</taxon>
        <taxon>Cetraspora</taxon>
    </lineage>
</organism>
<keyword evidence="2" id="KW-1185">Reference proteome</keyword>
<name>A0ACA9KTH7_9GLOM</name>
<protein>
    <submittedName>
        <fullName evidence="1">14788_t:CDS:1</fullName>
    </submittedName>
</protein>
<comment type="caution">
    <text evidence="1">The sequence shown here is derived from an EMBL/GenBank/DDBJ whole genome shotgun (WGS) entry which is preliminary data.</text>
</comment>
<dbReference type="Proteomes" id="UP000789366">
    <property type="component" value="Unassembled WGS sequence"/>
</dbReference>
<sequence length="98" mass="11293">GCKYSTIGLVIPYYHDLLDVLEKYIKDCSDLIVKEAIKKARTKLNKYYSDANSLVYIIGTKRAFLAAKELITSRRCNLNPTTIRACMCLKEWQKINNN</sequence>
<accession>A0ACA9KTH7</accession>
<evidence type="ECO:0000313" key="2">
    <source>
        <dbReference type="Proteomes" id="UP000789366"/>
    </source>
</evidence>
<reference evidence="1" key="1">
    <citation type="submission" date="2021-06" db="EMBL/GenBank/DDBJ databases">
        <authorList>
            <person name="Kallberg Y."/>
            <person name="Tangrot J."/>
            <person name="Rosling A."/>
        </authorList>
    </citation>
    <scope>NUCLEOTIDE SEQUENCE</scope>
    <source>
        <strain evidence="1">28 12/20/2015</strain>
    </source>
</reference>
<gene>
    <name evidence="1" type="ORF">SPELUC_LOCUS2620</name>
</gene>
<dbReference type="EMBL" id="CAJVPW010001805">
    <property type="protein sequence ID" value="CAG8492452.1"/>
    <property type="molecule type" value="Genomic_DNA"/>
</dbReference>